<dbReference type="EMBL" id="JAINUF010000015">
    <property type="protein sequence ID" value="KAJ8341760.1"/>
    <property type="molecule type" value="Genomic_DNA"/>
</dbReference>
<dbReference type="AlphaFoldDB" id="A0A9Q1IIG6"/>
<gene>
    <name evidence="2" type="ORF">SKAU_G00340510</name>
</gene>
<feature type="region of interest" description="Disordered" evidence="1">
    <location>
        <begin position="77"/>
        <end position="122"/>
    </location>
</feature>
<evidence type="ECO:0000313" key="2">
    <source>
        <dbReference type="EMBL" id="KAJ8341760.1"/>
    </source>
</evidence>
<dbReference type="Proteomes" id="UP001152622">
    <property type="component" value="Chromosome 15"/>
</dbReference>
<feature type="compositionally biased region" description="Basic residues" evidence="1">
    <location>
        <begin position="46"/>
        <end position="55"/>
    </location>
</feature>
<feature type="compositionally biased region" description="Basic and acidic residues" evidence="1">
    <location>
        <begin position="77"/>
        <end position="88"/>
    </location>
</feature>
<accession>A0A9Q1IIG6</accession>
<protein>
    <submittedName>
        <fullName evidence="2">Uncharacterized protein</fullName>
    </submittedName>
</protein>
<comment type="caution">
    <text evidence="2">The sequence shown here is derived from an EMBL/GenBank/DDBJ whole genome shotgun (WGS) entry which is preliminary data.</text>
</comment>
<feature type="region of interest" description="Disordered" evidence="1">
    <location>
        <begin position="18"/>
        <end position="55"/>
    </location>
</feature>
<proteinExistence type="predicted"/>
<sequence>MLLAGLWPGFGVVRGQTGPAPRIEMKSSAPTPGDRRIMGHSAPLRSPRRKTHGHNKCLRSASADLCPGCRAISFLGRDRTSLETEPRPRLKRPFSLTREEGTHSKKGRHQWRSKATDETRGSRVWSRDFQHHHFTSTNVFPISQRALLSSQLRLR</sequence>
<reference evidence="2" key="1">
    <citation type="journal article" date="2023" name="Science">
        <title>Genome structures resolve the early diversification of teleost fishes.</title>
        <authorList>
            <person name="Parey E."/>
            <person name="Louis A."/>
            <person name="Montfort J."/>
            <person name="Bouchez O."/>
            <person name="Roques C."/>
            <person name="Iampietro C."/>
            <person name="Lluch J."/>
            <person name="Castinel A."/>
            <person name="Donnadieu C."/>
            <person name="Desvignes T."/>
            <person name="Floi Bucao C."/>
            <person name="Jouanno E."/>
            <person name="Wen M."/>
            <person name="Mejri S."/>
            <person name="Dirks R."/>
            <person name="Jansen H."/>
            <person name="Henkel C."/>
            <person name="Chen W.J."/>
            <person name="Zahm M."/>
            <person name="Cabau C."/>
            <person name="Klopp C."/>
            <person name="Thompson A.W."/>
            <person name="Robinson-Rechavi M."/>
            <person name="Braasch I."/>
            <person name="Lecointre G."/>
            <person name="Bobe J."/>
            <person name="Postlethwait J.H."/>
            <person name="Berthelot C."/>
            <person name="Roest Crollius H."/>
            <person name="Guiguen Y."/>
        </authorList>
    </citation>
    <scope>NUCLEOTIDE SEQUENCE</scope>
    <source>
        <strain evidence="2">WJC10195</strain>
    </source>
</reference>
<name>A0A9Q1IIG6_SYNKA</name>
<keyword evidence="3" id="KW-1185">Reference proteome</keyword>
<evidence type="ECO:0000256" key="1">
    <source>
        <dbReference type="SAM" id="MobiDB-lite"/>
    </source>
</evidence>
<organism evidence="2 3">
    <name type="scientific">Synaphobranchus kaupii</name>
    <name type="common">Kaup's arrowtooth eel</name>
    <dbReference type="NCBI Taxonomy" id="118154"/>
    <lineage>
        <taxon>Eukaryota</taxon>
        <taxon>Metazoa</taxon>
        <taxon>Chordata</taxon>
        <taxon>Craniata</taxon>
        <taxon>Vertebrata</taxon>
        <taxon>Euteleostomi</taxon>
        <taxon>Actinopterygii</taxon>
        <taxon>Neopterygii</taxon>
        <taxon>Teleostei</taxon>
        <taxon>Anguilliformes</taxon>
        <taxon>Synaphobranchidae</taxon>
        <taxon>Synaphobranchus</taxon>
    </lineage>
</organism>
<evidence type="ECO:0000313" key="3">
    <source>
        <dbReference type="Proteomes" id="UP001152622"/>
    </source>
</evidence>